<evidence type="ECO:0000313" key="1">
    <source>
        <dbReference type="EMBL" id="GMT13166.1"/>
    </source>
</evidence>
<evidence type="ECO:0000313" key="2">
    <source>
        <dbReference type="Proteomes" id="UP001432322"/>
    </source>
</evidence>
<proteinExistence type="predicted"/>
<accession>A0AAV5V1H6</accession>
<feature type="non-terminal residue" evidence="1">
    <location>
        <position position="1"/>
    </location>
</feature>
<dbReference type="EMBL" id="BTSY01000002">
    <property type="protein sequence ID" value="GMT13166.1"/>
    <property type="molecule type" value="Genomic_DNA"/>
</dbReference>
<sequence length="68" mass="7623">RDRRATAPSCAPPRHQGFARVLPATACGRVKLLVPRRRVIDEPPPQAAHRRATKVSLEFFPRRRAVAS</sequence>
<comment type="caution">
    <text evidence="1">The sequence shown here is derived from an EMBL/GenBank/DDBJ whole genome shotgun (WGS) entry which is preliminary data.</text>
</comment>
<gene>
    <name evidence="1" type="ORF">PFISCL1PPCAC_4463</name>
</gene>
<organism evidence="1 2">
    <name type="scientific">Pristionchus fissidentatus</name>
    <dbReference type="NCBI Taxonomy" id="1538716"/>
    <lineage>
        <taxon>Eukaryota</taxon>
        <taxon>Metazoa</taxon>
        <taxon>Ecdysozoa</taxon>
        <taxon>Nematoda</taxon>
        <taxon>Chromadorea</taxon>
        <taxon>Rhabditida</taxon>
        <taxon>Rhabditina</taxon>
        <taxon>Diplogasteromorpha</taxon>
        <taxon>Diplogasteroidea</taxon>
        <taxon>Neodiplogasteridae</taxon>
        <taxon>Pristionchus</taxon>
    </lineage>
</organism>
<dbReference type="Proteomes" id="UP001432322">
    <property type="component" value="Unassembled WGS sequence"/>
</dbReference>
<dbReference type="AlphaFoldDB" id="A0AAV5V1H6"/>
<feature type="non-terminal residue" evidence="1">
    <location>
        <position position="68"/>
    </location>
</feature>
<reference evidence="1" key="1">
    <citation type="submission" date="2023-10" db="EMBL/GenBank/DDBJ databases">
        <title>Genome assembly of Pristionchus species.</title>
        <authorList>
            <person name="Yoshida K."/>
            <person name="Sommer R.J."/>
        </authorList>
    </citation>
    <scope>NUCLEOTIDE SEQUENCE</scope>
    <source>
        <strain evidence="1">RS5133</strain>
    </source>
</reference>
<keyword evidence="2" id="KW-1185">Reference proteome</keyword>
<protein>
    <submittedName>
        <fullName evidence="1">Uncharacterized protein</fullName>
    </submittedName>
</protein>
<name>A0AAV5V1H6_9BILA</name>